<feature type="region of interest" description="Disordered" evidence="10">
    <location>
        <begin position="206"/>
        <end position="235"/>
    </location>
</feature>
<keyword evidence="8 9" id="KW-0472">Membrane</keyword>
<keyword evidence="6 9" id="KW-1133">Transmembrane helix</keyword>
<feature type="compositionally biased region" description="Low complexity" evidence="10">
    <location>
        <begin position="126"/>
        <end position="136"/>
    </location>
</feature>
<dbReference type="PANTHER" id="PTHR33162">
    <property type="entry name" value="SEC-INDEPENDENT PROTEIN TRANSLOCASE PROTEIN TATA, CHLOROPLASTIC"/>
    <property type="match status" value="1"/>
</dbReference>
<dbReference type="RefSeq" id="WP_188165993.1">
    <property type="nucleotide sequence ID" value="NZ_JACVVX010000006.1"/>
</dbReference>
<dbReference type="InterPro" id="IPR003369">
    <property type="entry name" value="TatA/B/E"/>
</dbReference>
<evidence type="ECO:0000256" key="1">
    <source>
        <dbReference type="ARBA" id="ARBA00004167"/>
    </source>
</evidence>
<evidence type="ECO:0000256" key="10">
    <source>
        <dbReference type="SAM" id="MobiDB-lite"/>
    </source>
</evidence>
<keyword evidence="2 9" id="KW-0813">Transport</keyword>
<comment type="caution">
    <text evidence="12">The sequence shown here is derived from an EMBL/GenBank/DDBJ whole genome shotgun (WGS) entry which is preliminary data.</text>
</comment>
<protein>
    <recommendedName>
        <fullName evidence="9">Sec-independent protein translocase protein TatB</fullName>
    </recommendedName>
</protein>
<dbReference type="NCBIfam" id="TIGR01410">
    <property type="entry name" value="tatB"/>
    <property type="match status" value="1"/>
</dbReference>
<evidence type="ECO:0000256" key="5">
    <source>
        <dbReference type="ARBA" id="ARBA00022927"/>
    </source>
</evidence>
<keyword evidence="7 9" id="KW-0811">Translocation</keyword>
<proteinExistence type="inferred from homology"/>
<evidence type="ECO:0000313" key="13">
    <source>
        <dbReference type="Proteomes" id="UP000643405"/>
    </source>
</evidence>
<dbReference type="Gene3D" id="1.20.5.3310">
    <property type="match status" value="1"/>
</dbReference>
<dbReference type="PRINTS" id="PR01506">
    <property type="entry name" value="TATBPROTEIN"/>
</dbReference>
<reference evidence="12" key="1">
    <citation type="submission" date="2020-09" db="EMBL/GenBank/DDBJ databases">
        <title>Genome seq and assembly of Tianweitania sp.</title>
        <authorList>
            <person name="Chhetri G."/>
        </authorList>
    </citation>
    <scope>NUCLEOTIDE SEQUENCE</scope>
    <source>
        <strain evidence="12">Rool2</strain>
    </source>
</reference>
<dbReference type="GO" id="GO:0033281">
    <property type="term" value="C:TAT protein transport complex"/>
    <property type="evidence" value="ECO:0007669"/>
    <property type="project" value="UniProtKB-UniRule"/>
</dbReference>
<evidence type="ECO:0000256" key="7">
    <source>
        <dbReference type="ARBA" id="ARBA00023010"/>
    </source>
</evidence>
<dbReference type="EMBL" id="JACVVX010000006">
    <property type="protein sequence ID" value="MBD0416552.1"/>
    <property type="molecule type" value="Genomic_DNA"/>
</dbReference>
<dbReference type="HAMAP" id="MF_00237">
    <property type="entry name" value="TatB"/>
    <property type="match status" value="1"/>
</dbReference>
<organism evidence="12 13">
    <name type="scientific">Oryzicola mucosus</name>
    <dbReference type="NCBI Taxonomy" id="2767425"/>
    <lineage>
        <taxon>Bacteria</taxon>
        <taxon>Pseudomonadati</taxon>
        <taxon>Pseudomonadota</taxon>
        <taxon>Alphaproteobacteria</taxon>
        <taxon>Hyphomicrobiales</taxon>
        <taxon>Phyllobacteriaceae</taxon>
        <taxon>Oryzicola</taxon>
    </lineage>
</organism>
<keyword evidence="13" id="KW-1185">Reference proteome</keyword>
<evidence type="ECO:0000256" key="8">
    <source>
        <dbReference type="ARBA" id="ARBA00023136"/>
    </source>
</evidence>
<comment type="subcellular location">
    <subcellularLocation>
        <location evidence="9">Cell membrane</location>
        <topology evidence="9">Single-pass membrane protein</topology>
    </subcellularLocation>
    <subcellularLocation>
        <location evidence="1">Membrane</location>
        <topology evidence="1">Single-pass membrane protein</topology>
    </subcellularLocation>
</comment>
<comment type="subunit">
    <text evidence="9">The Tat system comprises two distinct complexes: a TatABC complex, containing multiple copies of TatA, TatB and TatC subunits, and a separate TatA complex, containing only TatA subunits. Substrates initially bind to the TatABC complex, which probably triggers association of the separate TatA complex to form the active translocon.</text>
</comment>
<evidence type="ECO:0000313" key="12">
    <source>
        <dbReference type="EMBL" id="MBD0416552.1"/>
    </source>
</evidence>
<dbReference type="PANTHER" id="PTHR33162:SF1">
    <property type="entry name" value="SEC-INDEPENDENT PROTEIN TRANSLOCASE PROTEIN TATA, CHLOROPLASTIC"/>
    <property type="match status" value="1"/>
</dbReference>
<dbReference type="Pfam" id="PF02416">
    <property type="entry name" value="TatA_B_E"/>
    <property type="match status" value="1"/>
</dbReference>
<evidence type="ECO:0000256" key="3">
    <source>
        <dbReference type="ARBA" id="ARBA00022475"/>
    </source>
</evidence>
<keyword evidence="4 9" id="KW-0812">Transmembrane</keyword>
<feature type="region of interest" description="Disordered" evidence="10">
    <location>
        <begin position="97"/>
        <end position="136"/>
    </location>
</feature>
<dbReference type="AlphaFoldDB" id="A0A8J6PYI5"/>
<evidence type="ECO:0000256" key="6">
    <source>
        <dbReference type="ARBA" id="ARBA00022989"/>
    </source>
</evidence>
<dbReference type="Proteomes" id="UP000643405">
    <property type="component" value="Unassembled WGS sequence"/>
</dbReference>
<dbReference type="GO" id="GO:0043953">
    <property type="term" value="P:protein transport by the Tat complex"/>
    <property type="evidence" value="ECO:0007669"/>
    <property type="project" value="UniProtKB-UniRule"/>
</dbReference>
<keyword evidence="5 9" id="KW-0653">Protein transport</keyword>
<comment type="similarity">
    <text evidence="9">Belongs to the TatB family.</text>
</comment>
<sequence length="235" mass="24106">MFEVGWTEMLLIAVVMIVVVGPKDLPKMLRTIGRTTSKMRSMAGDFQRQFNDALKEAELDDVKKSVDALKDMNPASQIRKHINPFENAANEIRSGLDGLKAKPPAQAASPVTHAAEPLKNGATGSPDAAIPAPDGAAGAPIATPVASVSASPVAEPSKAGAIALPDGNAPKAKSAKAAPKAVKKVAAKPAAPEKPLAVIEAPARVKKTAPRKPAKIVEQPVGEASAAETKAGKAS</sequence>
<accession>A0A8J6PYI5</accession>
<evidence type="ECO:0000256" key="2">
    <source>
        <dbReference type="ARBA" id="ARBA00022448"/>
    </source>
</evidence>
<evidence type="ECO:0000256" key="9">
    <source>
        <dbReference type="HAMAP-Rule" id="MF_00237"/>
    </source>
</evidence>
<feature type="transmembrane region" description="Helical" evidence="11">
    <location>
        <begin position="6"/>
        <end position="25"/>
    </location>
</feature>
<evidence type="ECO:0000256" key="4">
    <source>
        <dbReference type="ARBA" id="ARBA00022692"/>
    </source>
</evidence>
<keyword evidence="3 9" id="KW-1003">Cell membrane</keyword>
<gene>
    <name evidence="9 12" type="primary">tatB</name>
    <name evidence="12" type="ORF">ICI42_18005</name>
</gene>
<dbReference type="GO" id="GO:0008320">
    <property type="term" value="F:protein transmembrane transporter activity"/>
    <property type="evidence" value="ECO:0007669"/>
    <property type="project" value="UniProtKB-UniRule"/>
</dbReference>
<dbReference type="InterPro" id="IPR018448">
    <property type="entry name" value="TatB"/>
</dbReference>
<comment type="function">
    <text evidence="9">Part of the twin-arginine translocation (Tat) system that transports large folded proteins containing a characteristic twin-arginine motif in their signal peptide across membranes. Together with TatC, TatB is part of a receptor directly interacting with Tat signal peptides. TatB may form an oligomeric binding site that transiently accommodates folded Tat precursor proteins before their translocation.</text>
</comment>
<name>A0A8J6PYI5_9HYPH</name>
<evidence type="ECO:0000256" key="11">
    <source>
        <dbReference type="SAM" id="Phobius"/>
    </source>
</evidence>